<evidence type="ECO:0000313" key="8">
    <source>
        <dbReference type="Proteomes" id="UP000636709"/>
    </source>
</evidence>
<evidence type="ECO:0000256" key="1">
    <source>
        <dbReference type="ARBA" id="ARBA00012409"/>
    </source>
</evidence>
<gene>
    <name evidence="7" type="ORF">HU200_014482</name>
</gene>
<keyword evidence="8" id="KW-1185">Reference proteome</keyword>
<dbReference type="PANTHER" id="PTHR24056:SF432">
    <property type="entry name" value="OS10G0154500 PROTEIN"/>
    <property type="match status" value="1"/>
</dbReference>
<dbReference type="InterPro" id="IPR000719">
    <property type="entry name" value="Prot_kinase_dom"/>
</dbReference>
<dbReference type="Pfam" id="PF00069">
    <property type="entry name" value="Pkinase"/>
    <property type="match status" value="1"/>
</dbReference>
<dbReference type="EMBL" id="JACEFO010001516">
    <property type="protein sequence ID" value="KAF8735425.1"/>
    <property type="molecule type" value="Genomic_DNA"/>
</dbReference>
<proteinExistence type="predicted"/>
<dbReference type="GO" id="GO:0005634">
    <property type="term" value="C:nucleus"/>
    <property type="evidence" value="ECO:0007669"/>
    <property type="project" value="TreeGrafter"/>
</dbReference>
<dbReference type="PANTHER" id="PTHR24056">
    <property type="entry name" value="CELL DIVISION PROTEIN KINASE"/>
    <property type="match status" value="1"/>
</dbReference>
<dbReference type="GO" id="GO:0007346">
    <property type="term" value="P:regulation of mitotic cell cycle"/>
    <property type="evidence" value="ECO:0007669"/>
    <property type="project" value="TreeGrafter"/>
</dbReference>
<dbReference type="AlphaFoldDB" id="A0A835KK61"/>
<dbReference type="SUPFAM" id="SSF56112">
    <property type="entry name" value="Protein kinase-like (PK-like)"/>
    <property type="match status" value="1"/>
</dbReference>
<evidence type="ECO:0000313" key="7">
    <source>
        <dbReference type="EMBL" id="KAF8735425.1"/>
    </source>
</evidence>
<evidence type="ECO:0000256" key="3">
    <source>
        <dbReference type="ARBA" id="ARBA00022741"/>
    </source>
</evidence>
<dbReference type="GO" id="GO:0008353">
    <property type="term" value="F:RNA polymerase II CTD heptapeptide repeat kinase activity"/>
    <property type="evidence" value="ECO:0007669"/>
    <property type="project" value="UniProtKB-EC"/>
</dbReference>
<dbReference type="GO" id="GO:0005524">
    <property type="term" value="F:ATP binding"/>
    <property type="evidence" value="ECO:0007669"/>
    <property type="project" value="UniProtKB-KW"/>
</dbReference>
<dbReference type="InterPro" id="IPR050108">
    <property type="entry name" value="CDK"/>
</dbReference>
<dbReference type="EC" id="2.7.11.23" evidence="1"/>
<protein>
    <recommendedName>
        <fullName evidence="1">[RNA-polymerase]-subunit kinase</fullName>
        <ecNumber evidence="1">2.7.11.23</ecNumber>
    </recommendedName>
</protein>
<evidence type="ECO:0000256" key="4">
    <source>
        <dbReference type="ARBA" id="ARBA00022840"/>
    </source>
</evidence>
<sequence>MRQLLRSVEELHAAGKIHDGINPDNILVGGGPNDGGALKLWSPANARRRHRRRRARCRVHLAGAADRLPAPRKEVDVWALGCVMAELLTGAPLFTAITEEDDMITQAVDLHDEIVTMGAEAFDGMGMDLSLAGREVLAGMLAFHSAERLTAAEALEHRWFTEEDVVEAKPATVTVEAEHPGSVPCFSEA</sequence>
<comment type="caution">
    <text evidence="7">The sequence shown here is derived from an EMBL/GenBank/DDBJ whole genome shotgun (WGS) entry which is preliminary data.</text>
</comment>
<dbReference type="OrthoDB" id="693776at2759"/>
<dbReference type="Gene3D" id="1.10.510.10">
    <property type="entry name" value="Transferase(Phosphotransferase) domain 1"/>
    <property type="match status" value="1"/>
</dbReference>
<name>A0A835KK61_9POAL</name>
<dbReference type="Proteomes" id="UP000636709">
    <property type="component" value="Unassembled WGS sequence"/>
</dbReference>
<accession>A0A835KK61</accession>
<organism evidence="7 8">
    <name type="scientific">Digitaria exilis</name>
    <dbReference type="NCBI Taxonomy" id="1010633"/>
    <lineage>
        <taxon>Eukaryota</taxon>
        <taxon>Viridiplantae</taxon>
        <taxon>Streptophyta</taxon>
        <taxon>Embryophyta</taxon>
        <taxon>Tracheophyta</taxon>
        <taxon>Spermatophyta</taxon>
        <taxon>Magnoliopsida</taxon>
        <taxon>Liliopsida</taxon>
        <taxon>Poales</taxon>
        <taxon>Poaceae</taxon>
        <taxon>PACMAD clade</taxon>
        <taxon>Panicoideae</taxon>
        <taxon>Panicodae</taxon>
        <taxon>Paniceae</taxon>
        <taxon>Anthephorinae</taxon>
        <taxon>Digitaria</taxon>
    </lineage>
</organism>
<keyword evidence="3" id="KW-0547">Nucleotide-binding</keyword>
<keyword evidence="2" id="KW-0597">Phosphoprotein</keyword>
<keyword evidence="4" id="KW-0067">ATP-binding</keyword>
<evidence type="ECO:0000259" key="6">
    <source>
        <dbReference type="PROSITE" id="PS50011"/>
    </source>
</evidence>
<reference evidence="7" key="1">
    <citation type="submission" date="2020-07" db="EMBL/GenBank/DDBJ databases">
        <title>Genome sequence and genetic diversity analysis of an under-domesticated orphan crop, white fonio (Digitaria exilis).</title>
        <authorList>
            <person name="Bennetzen J.L."/>
            <person name="Chen S."/>
            <person name="Ma X."/>
            <person name="Wang X."/>
            <person name="Yssel A.E.J."/>
            <person name="Chaluvadi S.R."/>
            <person name="Johnson M."/>
            <person name="Gangashetty P."/>
            <person name="Hamidou F."/>
            <person name="Sanogo M.D."/>
            <person name="Zwaenepoel A."/>
            <person name="Wallace J."/>
            <person name="Van De Peer Y."/>
            <person name="Van Deynze A."/>
        </authorList>
    </citation>
    <scope>NUCLEOTIDE SEQUENCE</scope>
    <source>
        <tissue evidence="7">Leaves</tissue>
    </source>
</reference>
<dbReference type="PROSITE" id="PS50011">
    <property type="entry name" value="PROTEIN_KINASE_DOM"/>
    <property type="match status" value="1"/>
</dbReference>
<dbReference type="InterPro" id="IPR011009">
    <property type="entry name" value="Kinase-like_dom_sf"/>
</dbReference>
<comment type="catalytic activity">
    <reaction evidence="5">
        <text>[DNA-directed RNA polymerase] + ATP = phospho-[DNA-directed RNA polymerase] + ADP + H(+)</text>
        <dbReference type="Rhea" id="RHEA:10216"/>
        <dbReference type="Rhea" id="RHEA-COMP:11321"/>
        <dbReference type="Rhea" id="RHEA-COMP:11322"/>
        <dbReference type="ChEBI" id="CHEBI:15378"/>
        <dbReference type="ChEBI" id="CHEBI:30616"/>
        <dbReference type="ChEBI" id="CHEBI:43176"/>
        <dbReference type="ChEBI" id="CHEBI:68546"/>
        <dbReference type="ChEBI" id="CHEBI:456216"/>
        <dbReference type="EC" id="2.7.11.23"/>
    </reaction>
</comment>
<evidence type="ECO:0000256" key="2">
    <source>
        <dbReference type="ARBA" id="ARBA00022553"/>
    </source>
</evidence>
<evidence type="ECO:0000256" key="5">
    <source>
        <dbReference type="ARBA" id="ARBA00049280"/>
    </source>
</evidence>
<feature type="domain" description="Protein kinase" evidence="6">
    <location>
        <begin position="1"/>
        <end position="160"/>
    </location>
</feature>